<protein>
    <submittedName>
        <fullName evidence="10">Protein ANTAGONIST OF LIKE HETEROCHROMATIN PROTEIN 1-like isoform X1</fullName>
    </submittedName>
</protein>
<comment type="subcellular location">
    <subcellularLocation>
        <location evidence="2">Nucleus</location>
    </subcellularLocation>
</comment>
<dbReference type="GO" id="GO:0005634">
    <property type="term" value="C:nucleus"/>
    <property type="evidence" value="ECO:0007669"/>
    <property type="project" value="UniProtKB-SubCell"/>
</dbReference>
<accession>A0A6J2JKA7</accession>
<gene>
    <name evidence="10" type="primary">LOC114242657</name>
</gene>
<dbReference type="PANTHER" id="PTHR22930:SF85">
    <property type="entry name" value="GH03217P-RELATED"/>
    <property type="match status" value="1"/>
</dbReference>
<keyword evidence="6" id="KW-0378">Hydrolase</keyword>
<evidence type="ECO:0000256" key="7">
    <source>
        <dbReference type="ARBA" id="ARBA00023242"/>
    </source>
</evidence>
<dbReference type="Pfam" id="PF13359">
    <property type="entry name" value="DDE_Tnp_4"/>
    <property type="match status" value="1"/>
</dbReference>
<sequence>MYFRNMDSVEKNHKIKQEFVMELFLDTESVSIVDRLAAATANVINENHQNLTKFNDLMKTEYYQLSQMMVQDCHSGVPVAHRIKGFYEETIRKFGNNEYIERFKMKRSTVQALIAFLKPYLKPGNVPLDKKVHVFLWFMVNDSSYSDIGRLFGLHKSSVSYIFHEIALLLTEEKERFISWPSVEKQQLISNNVNSRFRFPNCVGFIDACRLKVGSQRNKREKPDIVLLQAVCDDYLTFVDVHVGDIGKTKKSKLFKDSSLSNELKIKVDFQKHILGDSEYKLKKYLITPFTSEEVLTSEEMKFNEIHWKTRSYIAHAFELLKERFRKLNHIDVLKPESVNILIISACVLHNFVLLHEGCSEVKEELITCDDGVTINSNVVKTAEEKRQFLCNYIEYMGIENN</sequence>
<keyword evidence="4" id="KW-0540">Nuclease</keyword>
<dbReference type="KEGG" id="bman:114242657"/>
<dbReference type="InterPro" id="IPR045249">
    <property type="entry name" value="HARBI1-like"/>
</dbReference>
<evidence type="ECO:0000256" key="3">
    <source>
        <dbReference type="ARBA" id="ARBA00006958"/>
    </source>
</evidence>
<evidence type="ECO:0000313" key="10">
    <source>
        <dbReference type="RefSeq" id="XP_028029708.1"/>
    </source>
</evidence>
<dbReference type="PANTHER" id="PTHR22930">
    <property type="match status" value="1"/>
</dbReference>
<keyword evidence="5" id="KW-0479">Metal-binding</keyword>
<evidence type="ECO:0000256" key="1">
    <source>
        <dbReference type="ARBA" id="ARBA00001968"/>
    </source>
</evidence>
<dbReference type="Proteomes" id="UP000504629">
    <property type="component" value="Unplaced"/>
</dbReference>
<dbReference type="GO" id="GO:0004518">
    <property type="term" value="F:nuclease activity"/>
    <property type="evidence" value="ECO:0007669"/>
    <property type="project" value="UniProtKB-KW"/>
</dbReference>
<dbReference type="OrthoDB" id="2668416at2759"/>
<evidence type="ECO:0000256" key="2">
    <source>
        <dbReference type="ARBA" id="ARBA00004123"/>
    </source>
</evidence>
<evidence type="ECO:0000256" key="5">
    <source>
        <dbReference type="ARBA" id="ARBA00022723"/>
    </source>
</evidence>
<dbReference type="InterPro" id="IPR027806">
    <property type="entry name" value="HARBI1_dom"/>
</dbReference>
<evidence type="ECO:0000313" key="9">
    <source>
        <dbReference type="Proteomes" id="UP000504629"/>
    </source>
</evidence>
<comment type="similarity">
    <text evidence="3">Belongs to the HARBI1 family.</text>
</comment>
<keyword evidence="9" id="KW-1185">Reference proteome</keyword>
<feature type="domain" description="DDE Tnp4" evidence="8">
    <location>
        <begin position="226"/>
        <end position="351"/>
    </location>
</feature>
<evidence type="ECO:0000256" key="6">
    <source>
        <dbReference type="ARBA" id="ARBA00022801"/>
    </source>
</evidence>
<comment type="cofactor">
    <cofactor evidence="1">
        <name>a divalent metal cation</name>
        <dbReference type="ChEBI" id="CHEBI:60240"/>
    </cofactor>
</comment>
<reference evidence="10" key="1">
    <citation type="submission" date="2025-08" db="UniProtKB">
        <authorList>
            <consortium name="RefSeq"/>
        </authorList>
    </citation>
    <scope>IDENTIFICATION</scope>
    <source>
        <tissue evidence="10">Silk gland</tissue>
    </source>
</reference>
<name>A0A6J2JKA7_BOMMA</name>
<organism evidence="9 10">
    <name type="scientific">Bombyx mandarina</name>
    <name type="common">Wild silk moth</name>
    <name type="synonym">Wild silkworm</name>
    <dbReference type="NCBI Taxonomy" id="7092"/>
    <lineage>
        <taxon>Eukaryota</taxon>
        <taxon>Metazoa</taxon>
        <taxon>Ecdysozoa</taxon>
        <taxon>Arthropoda</taxon>
        <taxon>Hexapoda</taxon>
        <taxon>Insecta</taxon>
        <taxon>Pterygota</taxon>
        <taxon>Neoptera</taxon>
        <taxon>Endopterygota</taxon>
        <taxon>Lepidoptera</taxon>
        <taxon>Glossata</taxon>
        <taxon>Ditrysia</taxon>
        <taxon>Bombycoidea</taxon>
        <taxon>Bombycidae</taxon>
        <taxon>Bombycinae</taxon>
        <taxon>Bombyx</taxon>
    </lineage>
</organism>
<dbReference type="RefSeq" id="XP_028029708.1">
    <property type="nucleotide sequence ID" value="XM_028173907.1"/>
</dbReference>
<dbReference type="GO" id="GO:0046872">
    <property type="term" value="F:metal ion binding"/>
    <property type="evidence" value="ECO:0007669"/>
    <property type="project" value="UniProtKB-KW"/>
</dbReference>
<keyword evidence="7" id="KW-0539">Nucleus</keyword>
<dbReference type="GeneID" id="114242657"/>
<evidence type="ECO:0000259" key="8">
    <source>
        <dbReference type="Pfam" id="PF13359"/>
    </source>
</evidence>
<dbReference type="AlphaFoldDB" id="A0A6J2JKA7"/>
<evidence type="ECO:0000256" key="4">
    <source>
        <dbReference type="ARBA" id="ARBA00022722"/>
    </source>
</evidence>
<proteinExistence type="inferred from homology"/>
<dbReference type="GO" id="GO:0016787">
    <property type="term" value="F:hydrolase activity"/>
    <property type="evidence" value="ECO:0007669"/>
    <property type="project" value="UniProtKB-KW"/>
</dbReference>